<name>A0A6J5NKP9_9CAUD</name>
<dbReference type="EMBL" id="LR796697">
    <property type="protein sequence ID" value="CAB4160450.1"/>
    <property type="molecule type" value="Genomic_DNA"/>
</dbReference>
<organism evidence="1">
    <name type="scientific">uncultured Caudovirales phage</name>
    <dbReference type="NCBI Taxonomy" id="2100421"/>
    <lineage>
        <taxon>Viruses</taxon>
        <taxon>Duplodnaviria</taxon>
        <taxon>Heunggongvirae</taxon>
        <taxon>Uroviricota</taxon>
        <taxon>Caudoviricetes</taxon>
        <taxon>Peduoviridae</taxon>
        <taxon>Maltschvirus</taxon>
        <taxon>Maltschvirus maltsch</taxon>
    </lineage>
</organism>
<accession>A0A6J5NKP9</accession>
<sequence length="140" mass="16017">MNTFKKLYRDFFGLTESVQASDEKLVDEAKLVNGIDEYQGGVVYAIKDPAQAQSVSDDIKQWAEKKGFTIIKRTISKNGKSGYFYFRLGDDPEKDAQRIQGYFAQRLELAAFKFKVRGEANPARELPSPEMQTKRPLRKI</sequence>
<proteinExistence type="predicted"/>
<evidence type="ECO:0000313" key="1">
    <source>
        <dbReference type="EMBL" id="CAB4160450.1"/>
    </source>
</evidence>
<gene>
    <name evidence="1" type="ORF">UFOVP723_189</name>
</gene>
<reference evidence="1" key="1">
    <citation type="submission" date="2020-04" db="EMBL/GenBank/DDBJ databases">
        <authorList>
            <person name="Chiriac C."/>
            <person name="Salcher M."/>
            <person name="Ghai R."/>
            <person name="Kavagutti S V."/>
        </authorList>
    </citation>
    <scope>NUCLEOTIDE SEQUENCE</scope>
</reference>
<protein>
    <submittedName>
        <fullName evidence="1">Uncharacterized protein</fullName>
    </submittedName>
</protein>